<dbReference type="InterPro" id="IPR000072">
    <property type="entry name" value="PDGF/VEGF_dom"/>
</dbReference>
<evidence type="ECO:0000256" key="3">
    <source>
        <dbReference type="SAM" id="SignalP"/>
    </source>
</evidence>
<evidence type="ECO:0000256" key="2">
    <source>
        <dbReference type="SAM" id="MobiDB-lite"/>
    </source>
</evidence>
<proteinExistence type="inferred from homology"/>
<dbReference type="AlphaFoldDB" id="A0A921Z6P6"/>
<dbReference type="OrthoDB" id="6370328at2759"/>
<sequence>MCQSRPIRQPGTMLRLSLLLVLLTNPIRTYVTDAPSFADRLDKLYEKIEKFNSPKGRAPQTAEEKLYAKLERLNSLSPDKSDVSGDDEEELLSAMQSWATLSPDQLHVVYHDLQKLRAEEEKSERIVDRNEEYGEGDWNDEFQDELELPEGDYPNDKDWDSDDDLDTGATMKPVLDITPSGLTRLDAYKDIVVSAVDPIAATNERPRILDDSALTPKGRNQLRHDATANMMRVVRSSKCLIPQARWFTVRQLAPAADTVYMPPCVQLHRCAPDAGCCNNEAEVCAPIDGKYVAIPFYLHKADGRMPIARMLFFNHTQCACVSRETLQSTVRTRIDAKYESRESRRDLPNERQNDWRVPTEEPKPENEEPTRPTLIRSNPYRCTCPALFLANMPENGSCSCVCDWPETVKRRDCLSLARGKEHFGLRDRVCVDNGDCNPPTCEYGAYDRSTGKCPLKRFRRLRFQHRARYQPDKTIVV</sequence>
<keyword evidence="6" id="KW-1185">Reference proteome</keyword>
<feature type="compositionally biased region" description="Basic and acidic residues" evidence="2">
    <location>
        <begin position="120"/>
        <end position="132"/>
    </location>
</feature>
<dbReference type="Gene3D" id="2.10.90.10">
    <property type="entry name" value="Cystine-knot cytokines"/>
    <property type="match status" value="1"/>
</dbReference>
<comment type="similarity">
    <text evidence="1">Belongs to the PDGF/VEGF growth factor family.</text>
</comment>
<keyword evidence="3" id="KW-0732">Signal</keyword>
<dbReference type="SUPFAM" id="SSF57501">
    <property type="entry name" value="Cystine-knot cytokines"/>
    <property type="match status" value="1"/>
</dbReference>
<dbReference type="PANTHER" id="PTHR21719">
    <property type="entry name" value="FI06402P-RELATED"/>
    <property type="match status" value="1"/>
</dbReference>
<dbReference type="GO" id="GO:0008083">
    <property type="term" value="F:growth factor activity"/>
    <property type="evidence" value="ECO:0007669"/>
    <property type="project" value="UniProtKB-KW"/>
</dbReference>
<dbReference type="GO" id="GO:0035099">
    <property type="term" value="P:hemocyte migration"/>
    <property type="evidence" value="ECO:0007669"/>
    <property type="project" value="TreeGrafter"/>
</dbReference>
<dbReference type="Proteomes" id="UP000791440">
    <property type="component" value="Unassembled WGS sequence"/>
</dbReference>
<reference evidence="5" key="2">
    <citation type="submission" date="2020-12" db="EMBL/GenBank/DDBJ databases">
        <authorList>
            <person name="Kanost M."/>
        </authorList>
    </citation>
    <scope>NUCLEOTIDE SEQUENCE</scope>
</reference>
<evidence type="ECO:0000313" key="6">
    <source>
        <dbReference type="Proteomes" id="UP000791440"/>
    </source>
</evidence>
<keyword evidence="1" id="KW-0339">Growth factor</keyword>
<dbReference type="PROSITE" id="PS50278">
    <property type="entry name" value="PDGF_2"/>
    <property type="match status" value="1"/>
</dbReference>
<comment type="caution">
    <text evidence="5">The sequence shown here is derived from an EMBL/GenBank/DDBJ whole genome shotgun (WGS) entry which is preliminary data.</text>
</comment>
<feature type="region of interest" description="Disordered" evidence="2">
    <location>
        <begin position="337"/>
        <end position="372"/>
    </location>
</feature>
<name>A0A921Z6P6_MANSE</name>
<feature type="chain" id="PRO_5037197259" description="Platelet-derived growth factor (PDGF) family profile domain-containing protein" evidence="3">
    <location>
        <begin position="30"/>
        <end position="477"/>
    </location>
</feature>
<evidence type="ECO:0000256" key="1">
    <source>
        <dbReference type="RuleBase" id="RU003818"/>
    </source>
</evidence>
<dbReference type="EMBL" id="JH668415">
    <property type="protein sequence ID" value="KAG6451935.1"/>
    <property type="molecule type" value="Genomic_DNA"/>
</dbReference>
<dbReference type="Pfam" id="PF00341">
    <property type="entry name" value="PDGF"/>
    <property type="match status" value="1"/>
</dbReference>
<feature type="domain" description="Platelet-derived growth factor (PDGF) family profile" evidence="4">
    <location>
        <begin position="226"/>
        <end position="325"/>
    </location>
</feature>
<feature type="signal peptide" evidence="3">
    <location>
        <begin position="1"/>
        <end position="29"/>
    </location>
</feature>
<dbReference type="InterPro" id="IPR029034">
    <property type="entry name" value="Cystine-knot_cytokine"/>
</dbReference>
<dbReference type="GO" id="GO:0016020">
    <property type="term" value="C:membrane"/>
    <property type="evidence" value="ECO:0007669"/>
    <property type="project" value="InterPro"/>
</dbReference>
<accession>A0A921Z6P6</accession>
<evidence type="ECO:0000259" key="4">
    <source>
        <dbReference type="PROSITE" id="PS50278"/>
    </source>
</evidence>
<protein>
    <recommendedName>
        <fullName evidence="4">Platelet-derived growth factor (PDGF) family profile domain-containing protein</fullName>
    </recommendedName>
</protein>
<dbReference type="SMART" id="SM00141">
    <property type="entry name" value="PDGF"/>
    <property type="match status" value="1"/>
</dbReference>
<reference evidence="5" key="1">
    <citation type="journal article" date="2016" name="Insect Biochem. Mol. Biol.">
        <title>Multifaceted biological insights from a draft genome sequence of the tobacco hornworm moth, Manduca sexta.</title>
        <authorList>
            <person name="Kanost M.R."/>
            <person name="Arrese E.L."/>
            <person name="Cao X."/>
            <person name="Chen Y.R."/>
            <person name="Chellapilla S."/>
            <person name="Goldsmith M.R."/>
            <person name="Grosse-Wilde E."/>
            <person name="Heckel D.G."/>
            <person name="Herndon N."/>
            <person name="Jiang H."/>
            <person name="Papanicolaou A."/>
            <person name="Qu J."/>
            <person name="Soulages J.L."/>
            <person name="Vogel H."/>
            <person name="Walters J."/>
            <person name="Waterhouse R.M."/>
            <person name="Ahn S.J."/>
            <person name="Almeida F.C."/>
            <person name="An C."/>
            <person name="Aqrawi P."/>
            <person name="Bretschneider A."/>
            <person name="Bryant W.B."/>
            <person name="Bucks S."/>
            <person name="Chao H."/>
            <person name="Chevignon G."/>
            <person name="Christen J.M."/>
            <person name="Clarke D.F."/>
            <person name="Dittmer N.T."/>
            <person name="Ferguson L.C.F."/>
            <person name="Garavelou S."/>
            <person name="Gordon K.H.J."/>
            <person name="Gunaratna R.T."/>
            <person name="Han Y."/>
            <person name="Hauser F."/>
            <person name="He Y."/>
            <person name="Heidel-Fischer H."/>
            <person name="Hirsh A."/>
            <person name="Hu Y."/>
            <person name="Jiang H."/>
            <person name="Kalra D."/>
            <person name="Klinner C."/>
            <person name="Konig C."/>
            <person name="Kovar C."/>
            <person name="Kroll A.R."/>
            <person name="Kuwar S.S."/>
            <person name="Lee S.L."/>
            <person name="Lehman R."/>
            <person name="Li K."/>
            <person name="Li Z."/>
            <person name="Liang H."/>
            <person name="Lovelace S."/>
            <person name="Lu Z."/>
            <person name="Mansfield J.H."/>
            <person name="McCulloch K.J."/>
            <person name="Mathew T."/>
            <person name="Morton B."/>
            <person name="Muzny D.M."/>
            <person name="Neunemann D."/>
            <person name="Ongeri F."/>
            <person name="Pauchet Y."/>
            <person name="Pu L.L."/>
            <person name="Pyrousis I."/>
            <person name="Rao X.J."/>
            <person name="Redding A."/>
            <person name="Roesel C."/>
            <person name="Sanchez-Gracia A."/>
            <person name="Schaack S."/>
            <person name="Shukla A."/>
            <person name="Tetreau G."/>
            <person name="Wang Y."/>
            <person name="Xiong G.H."/>
            <person name="Traut W."/>
            <person name="Walsh T.K."/>
            <person name="Worley K.C."/>
            <person name="Wu D."/>
            <person name="Wu W."/>
            <person name="Wu Y.Q."/>
            <person name="Zhang X."/>
            <person name="Zou Z."/>
            <person name="Zucker H."/>
            <person name="Briscoe A.D."/>
            <person name="Burmester T."/>
            <person name="Clem R.J."/>
            <person name="Feyereisen R."/>
            <person name="Grimmelikhuijzen C.J.P."/>
            <person name="Hamodrakas S.J."/>
            <person name="Hansson B.S."/>
            <person name="Huguet E."/>
            <person name="Jermiin L.S."/>
            <person name="Lan Q."/>
            <person name="Lehman H.K."/>
            <person name="Lorenzen M."/>
            <person name="Merzendorfer H."/>
            <person name="Michalopoulos I."/>
            <person name="Morton D.B."/>
            <person name="Muthukrishnan S."/>
            <person name="Oakeshott J.G."/>
            <person name="Palmer W."/>
            <person name="Park Y."/>
            <person name="Passarelli A.L."/>
            <person name="Rozas J."/>
            <person name="Schwartz L.M."/>
            <person name="Smith W."/>
            <person name="Southgate A."/>
            <person name="Vilcinskas A."/>
            <person name="Vogt R."/>
            <person name="Wang P."/>
            <person name="Werren J."/>
            <person name="Yu X.Q."/>
            <person name="Zhou J.J."/>
            <person name="Brown S.J."/>
            <person name="Scherer S.E."/>
            <person name="Richards S."/>
            <person name="Blissard G.W."/>
        </authorList>
    </citation>
    <scope>NUCLEOTIDE SEQUENCE</scope>
</reference>
<dbReference type="PANTHER" id="PTHR21719:SF1">
    <property type="entry name" value="FI06402P-RELATED"/>
    <property type="match status" value="1"/>
</dbReference>
<feature type="compositionally biased region" description="Basic and acidic residues" evidence="2">
    <location>
        <begin position="337"/>
        <end position="370"/>
    </location>
</feature>
<feature type="region of interest" description="Disordered" evidence="2">
    <location>
        <begin position="120"/>
        <end position="141"/>
    </location>
</feature>
<organism evidence="5 6">
    <name type="scientific">Manduca sexta</name>
    <name type="common">Tobacco hawkmoth</name>
    <name type="synonym">Tobacco hornworm</name>
    <dbReference type="NCBI Taxonomy" id="7130"/>
    <lineage>
        <taxon>Eukaryota</taxon>
        <taxon>Metazoa</taxon>
        <taxon>Ecdysozoa</taxon>
        <taxon>Arthropoda</taxon>
        <taxon>Hexapoda</taxon>
        <taxon>Insecta</taxon>
        <taxon>Pterygota</taxon>
        <taxon>Neoptera</taxon>
        <taxon>Endopterygota</taxon>
        <taxon>Lepidoptera</taxon>
        <taxon>Glossata</taxon>
        <taxon>Ditrysia</taxon>
        <taxon>Bombycoidea</taxon>
        <taxon>Sphingidae</taxon>
        <taxon>Sphinginae</taxon>
        <taxon>Sphingini</taxon>
        <taxon>Manduca</taxon>
    </lineage>
</organism>
<gene>
    <name evidence="5" type="ORF">O3G_MSEX007398</name>
</gene>
<evidence type="ECO:0000313" key="5">
    <source>
        <dbReference type="EMBL" id="KAG6451935.1"/>
    </source>
</evidence>